<evidence type="ECO:0000256" key="1">
    <source>
        <dbReference type="ARBA" id="ARBA00004651"/>
    </source>
</evidence>
<feature type="transmembrane region" description="Helical" evidence="6">
    <location>
        <begin position="601"/>
        <end position="621"/>
    </location>
</feature>
<feature type="transmembrane region" description="Helical" evidence="6">
    <location>
        <begin position="376"/>
        <end position="395"/>
    </location>
</feature>
<evidence type="ECO:0000313" key="7">
    <source>
        <dbReference type="EMBL" id="GAA4245203.1"/>
    </source>
</evidence>
<evidence type="ECO:0000256" key="6">
    <source>
        <dbReference type="SAM" id="Phobius"/>
    </source>
</evidence>
<name>A0ABP8CZQ4_9FLAO</name>
<accession>A0ABP8CZQ4</accession>
<evidence type="ECO:0000256" key="5">
    <source>
        <dbReference type="ARBA" id="ARBA00023136"/>
    </source>
</evidence>
<dbReference type="InterPro" id="IPR005495">
    <property type="entry name" value="LptG/LptF_permease"/>
</dbReference>
<feature type="transmembrane region" description="Helical" evidence="6">
    <location>
        <begin position="79"/>
        <end position="102"/>
    </location>
</feature>
<evidence type="ECO:0000256" key="3">
    <source>
        <dbReference type="ARBA" id="ARBA00022692"/>
    </source>
</evidence>
<dbReference type="Proteomes" id="UP001501682">
    <property type="component" value="Unassembled WGS sequence"/>
</dbReference>
<keyword evidence="5 6" id="KW-0472">Membrane</keyword>
<keyword evidence="4 6" id="KW-1133">Transmembrane helix</keyword>
<dbReference type="Pfam" id="PF03739">
    <property type="entry name" value="LptF_LptG"/>
    <property type="match status" value="2"/>
</dbReference>
<gene>
    <name evidence="7" type="ORF">GCM10022292_26650</name>
</gene>
<reference evidence="8" key="1">
    <citation type="journal article" date="2019" name="Int. J. Syst. Evol. Microbiol.">
        <title>The Global Catalogue of Microorganisms (GCM) 10K type strain sequencing project: providing services to taxonomists for standard genome sequencing and annotation.</title>
        <authorList>
            <consortium name="The Broad Institute Genomics Platform"/>
            <consortium name="The Broad Institute Genome Sequencing Center for Infectious Disease"/>
            <person name="Wu L."/>
            <person name="Ma J."/>
        </authorList>
    </citation>
    <scope>NUCLEOTIDE SEQUENCE [LARGE SCALE GENOMIC DNA]</scope>
    <source>
        <strain evidence="8">JCM 17633</strain>
    </source>
</reference>
<dbReference type="EMBL" id="BAABCB010000027">
    <property type="protein sequence ID" value="GAA4245203.1"/>
    <property type="molecule type" value="Genomic_DNA"/>
</dbReference>
<evidence type="ECO:0008006" key="9">
    <source>
        <dbReference type="Google" id="ProtNLM"/>
    </source>
</evidence>
<evidence type="ECO:0000313" key="8">
    <source>
        <dbReference type="Proteomes" id="UP001501682"/>
    </source>
</evidence>
<sequence length="638" mass="72628">MFIFILQGVWLYIAELAGKDLDITVTAKFILYYMPKLIPLVVPLTILLSSIMVFGNFAENYEFAAMKSTGISLQRAMRSLSVFIVALGVGCFFFANNVIPWGEYNFYNLRRNIAKVKPALAIAEGQFNEIGNINIKVEEKYGDRGQFLKGVVIHKKNPARSGNYTVIIAEKGELKSSPDSNILQLELINGNYYEEVINKNSKKNLNKPHVRSYFENYLFNVDLEILNSEDLEEKSHNDRYNMLNVSQLLRQIDTLEKKKNKDYSDLSNTLYNRSTYASLGTNINTTKTDTIFKGESILDLYNTTQKIQIVNLALSSSNSTRQIIDANTKSFEKSSFWLNDHIIALHDKFVLAFACVILFFVGAPLGALIRKGGLGLPMVVAIVLFLAYHFFNIFAKNSAEKGGLDPIIGAWLSTAVMLPLSIYLTTRATNDKGVFQFDVILVPLKRLFTSKNELQLSESDTKTYNYYKKYSIEELVSIIKKQDEFDIDKKPKEIALHSLLNRKISLESLKSEGLEIPDKLIKARVLLKDYKDYSKTSLISYSIGVILLVLYFVFRNNNLAQIAEASLSLSIIALLFFAIYVIVDAFVYSKFYKTIDQKGKRINPLILILTLPLYPLKYIMLRNRISQDFYLSCLQNIK</sequence>
<feature type="transmembrane region" description="Helical" evidence="6">
    <location>
        <begin position="538"/>
        <end position="554"/>
    </location>
</feature>
<evidence type="ECO:0000256" key="2">
    <source>
        <dbReference type="ARBA" id="ARBA00022475"/>
    </source>
</evidence>
<feature type="transmembrane region" description="Helical" evidence="6">
    <location>
        <begin position="37"/>
        <end position="58"/>
    </location>
</feature>
<comment type="subcellular location">
    <subcellularLocation>
        <location evidence="1">Cell membrane</location>
        <topology evidence="1">Multi-pass membrane protein</topology>
    </subcellularLocation>
</comment>
<dbReference type="PANTHER" id="PTHR33529">
    <property type="entry name" value="SLR0882 PROTEIN-RELATED"/>
    <property type="match status" value="1"/>
</dbReference>
<protein>
    <recommendedName>
        <fullName evidence="9">Lipopolysaccharide export system permease protein</fullName>
    </recommendedName>
</protein>
<comment type="caution">
    <text evidence="7">The sequence shown here is derived from an EMBL/GenBank/DDBJ whole genome shotgun (WGS) entry which is preliminary data.</text>
</comment>
<feature type="transmembrane region" description="Helical" evidence="6">
    <location>
        <begin position="407"/>
        <end position="426"/>
    </location>
</feature>
<proteinExistence type="predicted"/>
<evidence type="ECO:0000256" key="4">
    <source>
        <dbReference type="ARBA" id="ARBA00022989"/>
    </source>
</evidence>
<keyword evidence="8" id="KW-1185">Reference proteome</keyword>
<organism evidence="7 8">
    <name type="scientific">Winogradskyella damuponensis</name>
    <dbReference type="NCBI Taxonomy" id="943939"/>
    <lineage>
        <taxon>Bacteria</taxon>
        <taxon>Pseudomonadati</taxon>
        <taxon>Bacteroidota</taxon>
        <taxon>Flavobacteriia</taxon>
        <taxon>Flavobacteriales</taxon>
        <taxon>Flavobacteriaceae</taxon>
        <taxon>Winogradskyella</taxon>
    </lineage>
</organism>
<dbReference type="PANTHER" id="PTHR33529:SF6">
    <property type="entry name" value="YJGP_YJGQ FAMILY PERMEASE"/>
    <property type="match status" value="1"/>
</dbReference>
<feature type="transmembrane region" description="Helical" evidence="6">
    <location>
        <begin position="566"/>
        <end position="589"/>
    </location>
</feature>
<keyword evidence="3 6" id="KW-0812">Transmembrane</keyword>
<feature type="transmembrane region" description="Helical" evidence="6">
    <location>
        <begin position="349"/>
        <end position="369"/>
    </location>
</feature>
<keyword evidence="2" id="KW-1003">Cell membrane</keyword>